<dbReference type="EnsemblMetazoa" id="ADIR014754-RA">
    <property type="protein sequence ID" value="ADIR014754-PA"/>
    <property type="gene ID" value="ADIR014754"/>
</dbReference>
<organism evidence="1 2">
    <name type="scientific">Anopheles dirus</name>
    <dbReference type="NCBI Taxonomy" id="7168"/>
    <lineage>
        <taxon>Eukaryota</taxon>
        <taxon>Metazoa</taxon>
        <taxon>Ecdysozoa</taxon>
        <taxon>Arthropoda</taxon>
        <taxon>Hexapoda</taxon>
        <taxon>Insecta</taxon>
        <taxon>Pterygota</taxon>
        <taxon>Neoptera</taxon>
        <taxon>Endopterygota</taxon>
        <taxon>Diptera</taxon>
        <taxon>Nematocera</taxon>
        <taxon>Culicoidea</taxon>
        <taxon>Culicidae</taxon>
        <taxon>Anophelinae</taxon>
        <taxon>Anopheles</taxon>
    </lineage>
</organism>
<dbReference type="VEuPathDB" id="VectorBase:ADIR014754"/>
<protein>
    <submittedName>
        <fullName evidence="1">Uncharacterized protein</fullName>
    </submittedName>
</protein>
<reference evidence="1" key="2">
    <citation type="submission" date="2020-05" db="UniProtKB">
        <authorList>
            <consortium name="EnsemblMetazoa"/>
        </authorList>
    </citation>
    <scope>IDENTIFICATION</scope>
    <source>
        <strain evidence="1">WRAIR2</strain>
    </source>
</reference>
<dbReference type="AlphaFoldDB" id="A0A182NY48"/>
<proteinExistence type="predicted"/>
<accession>A0A182NY48</accession>
<dbReference type="Proteomes" id="UP000075884">
    <property type="component" value="Unassembled WGS sequence"/>
</dbReference>
<keyword evidence="2" id="KW-1185">Reference proteome</keyword>
<name>A0A182NY48_9DIPT</name>
<evidence type="ECO:0000313" key="1">
    <source>
        <dbReference type="EnsemblMetazoa" id="ADIR014754-PA"/>
    </source>
</evidence>
<sequence length="24" mass="2801">MRDCIRKKYWAAAETNLCSAKKLT</sequence>
<reference evidence="2" key="1">
    <citation type="submission" date="2013-03" db="EMBL/GenBank/DDBJ databases">
        <title>The Genome Sequence of Anopheles dirus WRAIR2.</title>
        <authorList>
            <consortium name="The Broad Institute Genomics Platform"/>
            <person name="Neafsey D.E."/>
            <person name="Walton C."/>
            <person name="Walker B."/>
            <person name="Young S.K."/>
            <person name="Zeng Q."/>
            <person name="Gargeya S."/>
            <person name="Fitzgerald M."/>
            <person name="Haas B."/>
            <person name="Abouelleil A."/>
            <person name="Allen A.W."/>
            <person name="Alvarado L."/>
            <person name="Arachchi H.M."/>
            <person name="Berlin A.M."/>
            <person name="Chapman S.B."/>
            <person name="Gainer-Dewar J."/>
            <person name="Goldberg J."/>
            <person name="Griggs A."/>
            <person name="Gujja S."/>
            <person name="Hansen M."/>
            <person name="Howarth C."/>
            <person name="Imamovic A."/>
            <person name="Ireland A."/>
            <person name="Larimer J."/>
            <person name="McCowan C."/>
            <person name="Murphy C."/>
            <person name="Pearson M."/>
            <person name="Poon T.W."/>
            <person name="Priest M."/>
            <person name="Roberts A."/>
            <person name="Saif S."/>
            <person name="Shea T."/>
            <person name="Sisk P."/>
            <person name="Sykes S."/>
            <person name="Wortman J."/>
            <person name="Nusbaum C."/>
            <person name="Birren B."/>
        </authorList>
    </citation>
    <scope>NUCLEOTIDE SEQUENCE [LARGE SCALE GENOMIC DNA]</scope>
    <source>
        <strain evidence="2">WRAIR2</strain>
    </source>
</reference>
<evidence type="ECO:0000313" key="2">
    <source>
        <dbReference type="Proteomes" id="UP000075884"/>
    </source>
</evidence>